<dbReference type="InterPro" id="IPR050239">
    <property type="entry name" value="Sigma-70_RNA_pol_init_factors"/>
</dbReference>
<dbReference type="SUPFAM" id="SSF88659">
    <property type="entry name" value="Sigma3 and sigma4 domains of RNA polymerase sigma factors"/>
    <property type="match status" value="2"/>
</dbReference>
<dbReference type="Gene3D" id="1.20.140.160">
    <property type="match status" value="1"/>
</dbReference>
<reference evidence="9 10" key="1">
    <citation type="submission" date="2019-04" db="EMBL/GenBank/DDBJ databases">
        <title>Genome sequencing of Clostridium botulinum Groups I-IV and Clostridium butyricum.</title>
        <authorList>
            <person name="Brunt J."/>
            <person name="Van Vliet A.H.M."/>
            <person name="Stringer S.C."/>
            <person name="Carter A.T."/>
            <person name="Peck M.W."/>
        </authorList>
    </citation>
    <scope>NUCLEOTIDE SEQUENCE [LARGE SCALE GENOMIC DNA]</scope>
    <source>
        <strain evidence="9 10">IFR 18/108</strain>
    </source>
</reference>
<evidence type="ECO:0000256" key="5">
    <source>
        <dbReference type="ARBA" id="ARBA00023125"/>
    </source>
</evidence>
<keyword evidence="6" id="KW-0804">Transcription</keyword>
<evidence type="ECO:0000313" key="9">
    <source>
        <dbReference type="EMBL" id="NFR63195.1"/>
    </source>
</evidence>
<sequence>MKVVHYLKDFNKLIKQAQIGDINIKNKLIEMNLPLVTSIAKTFINRGYEFDDLFQIGSIGLIKAIDRFNTDFDVKFSTYAVPLIQGEIKRFIQDDGLIKISRETKLISQKLYFKQIELENKLNRESTIEELADYTGYSVDIITKTLKATASISSLSQIIHESESNDLTLADKIQSDFNLEEEVEKNIDIFLLKKCMDKLPKNQKNVMLLRLKEKTQVEIAKLINTSQVQVSRLEKKAIKNIKELMKGAYNDMTNKEKAFKMFAKGKLNKDVAEKLDLSIRTVESYKSNYNKKNGLSNKNRFNKENKNLALNLFKQGFNKEQVAKELNITIDLADYWSETYNSKNKEDISMNENKINKSDNARVENLPTIDDKSIDNNNSSYINLAINNMDKENINKMVNILVGNLKEGQYNISFVVK</sequence>
<dbReference type="CDD" id="cd06171">
    <property type="entry name" value="Sigma70_r4"/>
    <property type="match status" value="1"/>
</dbReference>
<dbReference type="PANTHER" id="PTHR30603">
    <property type="entry name" value="RNA POLYMERASE SIGMA FACTOR RPO"/>
    <property type="match status" value="1"/>
</dbReference>
<keyword evidence="4" id="KW-0731">Sigma factor</keyword>
<dbReference type="InterPro" id="IPR013324">
    <property type="entry name" value="RNA_pol_sigma_r3/r4-like"/>
</dbReference>
<dbReference type="Gene3D" id="1.10.10.10">
    <property type="entry name" value="Winged helix-like DNA-binding domain superfamily/Winged helix DNA-binding domain"/>
    <property type="match status" value="1"/>
</dbReference>
<name>A0A7X5PBY9_CLOSG</name>
<dbReference type="InterPro" id="IPR007630">
    <property type="entry name" value="RNA_pol_sigma70_r4"/>
</dbReference>
<dbReference type="Proteomes" id="UP000486601">
    <property type="component" value="Unassembled WGS sequence"/>
</dbReference>
<dbReference type="Pfam" id="PF04539">
    <property type="entry name" value="Sigma70_r3"/>
    <property type="match status" value="1"/>
</dbReference>
<dbReference type="NCBIfam" id="TIGR02937">
    <property type="entry name" value="sigma70-ECF"/>
    <property type="match status" value="1"/>
</dbReference>
<dbReference type="Gene3D" id="1.20.120.1810">
    <property type="match status" value="1"/>
</dbReference>
<evidence type="ECO:0000259" key="8">
    <source>
        <dbReference type="PROSITE" id="PS00715"/>
    </source>
</evidence>
<dbReference type="EMBL" id="SXCS01000011">
    <property type="protein sequence ID" value="NFR63195.1"/>
    <property type="molecule type" value="Genomic_DNA"/>
</dbReference>
<gene>
    <name evidence="9" type="ORF">FDF70_17365</name>
</gene>
<dbReference type="SUPFAM" id="SSF88946">
    <property type="entry name" value="Sigma2 domain of RNA polymerase sigma factors"/>
    <property type="match status" value="1"/>
</dbReference>
<dbReference type="InterPro" id="IPR007627">
    <property type="entry name" value="RNA_pol_sigma70_r2"/>
</dbReference>
<proteinExistence type="inferred from homology"/>
<dbReference type="PRINTS" id="PR00046">
    <property type="entry name" value="SIGMA70FCT"/>
</dbReference>
<keyword evidence="5" id="KW-0238">DNA-binding</keyword>
<accession>A0A7X5PBY9</accession>
<evidence type="ECO:0000256" key="1">
    <source>
        <dbReference type="ARBA" id="ARBA00007788"/>
    </source>
</evidence>
<keyword evidence="3" id="KW-0805">Transcription regulation</keyword>
<evidence type="ECO:0000256" key="4">
    <source>
        <dbReference type="ARBA" id="ARBA00023082"/>
    </source>
</evidence>
<dbReference type="PANTHER" id="PTHR30603:SF17">
    <property type="entry name" value="RNA POLYMERASE SIGMA-G FACTOR"/>
    <property type="match status" value="1"/>
</dbReference>
<dbReference type="InterPro" id="IPR036388">
    <property type="entry name" value="WH-like_DNA-bd_sf"/>
</dbReference>
<dbReference type="GO" id="GO:0006352">
    <property type="term" value="P:DNA-templated transcription initiation"/>
    <property type="evidence" value="ECO:0007669"/>
    <property type="project" value="InterPro"/>
</dbReference>
<comment type="function">
    <text evidence="7">Sigma factors are initiation factors that promote the attachment of RNA polymerase to specific initiation sites and are then released. Sigma-S contributes to the protection against external stress, thus playing a role in cellular fitness and survival.</text>
</comment>
<dbReference type="AlphaFoldDB" id="A0A7X5PBY9"/>
<evidence type="ECO:0000256" key="7">
    <source>
        <dbReference type="ARBA" id="ARBA00024701"/>
    </source>
</evidence>
<evidence type="ECO:0000256" key="2">
    <source>
        <dbReference type="ARBA" id="ARBA00021245"/>
    </source>
</evidence>
<evidence type="ECO:0000256" key="3">
    <source>
        <dbReference type="ARBA" id="ARBA00023015"/>
    </source>
</evidence>
<evidence type="ECO:0000256" key="6">
    <source>
        <dbReference type="ARBA" id="ARBA00023163"/>
    </source>
</evidence>
<dbReference type="InterPro" id="IPR000792">
    <property type="entry name" value="Tscrpt_reg_LuxR_C"/>
</dbReference>
<dbReference type="InterPro" id="IPR013325">
    <property type="entry name" value="RNA_pol_sigma_r2"/>
</dbReference>
<dbReference type="InterPro" id="IPR014284">
    <property type="entry name" value="RNA_pol_sigma-70_dom"/>
</dbReference>
<dbReference type="Pfam" id="PF00196">
    <property type="entry name" value="GerE"/>
    <property type="match status" value="1"/>
</dbReference>
<evidence type="ECO:0000313" key="10">
    <source>
        <dbReference type="Proteomes" id="UP000486601"/>
    </source>
</evidence>
<dbReference type="InterPro" id="IPR007624">
    <property type="entry name" value="RNA_pol_sigma70_r3"/>
</dbReference>
<dbReference type="GO" id="GO:0016987">
    <property type="term" value="F:sigma factor activity"/>
    <property type="evidence" value="ECO:0007669"/>
    <property type="project" value="UniProtKB-KW"/>
</dbReference>
<protein>
    <recommendedName>
        <fullName evidence="2">RNA polymerase sigma factor SigS</fullName>
    </recommendedName>
</protein>
<comment type="caution">
    <text evidence="9">The sequence shown here is derived from an EMBL/GenBank/DDBJ whole genome shotgun (WGS) entry which is preliminary data.</text>
</comment>
<dbReference type="InterPro" id="IPR000943">
    <property type="entry name" value="RNA_pol_sigma70"/>
</dbReference>
<dbReference type="SUPFAM" id="SSF46894">
    <property type="entry name" value="C-terminal effector domain of the bipartite response regulators"/>
    <property type="match status" value="1"/>
</dbReference>
<organism evidence="9 10">
    <name type="scientific">Clostridium sporogenes</name>
    <dbReference type="NCBI Taxonomy" id="1509"/>
    <lineage>
        <taxon>Bacteria</taxon>
        <taxon>Bacillati</taxon>
        <taxon>Bacillota</taxon>
        <taxon>Clostridia</taxon>
        <taxon>Eubacteriales</taxon>
        <taxon>Clostridiaceae</taxon>
        <taxon>Clostridium</taxon>
    </lineage>
</organism>
<dbReference type="Pfam" id="PF04545">
    <property type="entry name" value="Sigma70_r4"/>
    <property type="match status" value="1"/>
</dbReference>
<dbReference type="GO" id="GO:0003677">
    <property type="term" value="F:DNA binding"/>
    <property type="evidence" value="ECO:0007669"/>
    <property type="project" value="UniProtKB-KW"/>
</dbReference>
<dbReference type="PROSITE" id="PS00715">
    <property type="entry name" value="SIGMA70_1"/>
    <property type="match status" value="1"/>
</dbReference>
<dbReference type="InterPro" id="IPR016032">
    <property type="entry name" value="Sig_transdc_resp-reg_C-effctor"/>
</dbReference>
<comment type="similarity">
    <text evidence="1">Belongs to the sigma-70 factor family.</text>
</comment>
<feature type="domain" description="RNA polymerase sigma-70" evidence="8">
    <location>
        <begin position="52"/>
        <end position="65"/>
    </location>
</feature>
<dbReference type="Pfam" id="PF04542">
    <property type="entry name" value="Sigma70_r2"/>
    <property type="match status" value="1"/>
</dbReference>